<dbReference type="SUPFAM" id="SSF50978">
    <property type="entry name" value="WD40 repeat-like"/>
    <property type="match status" value="1"/>
</dbReference>
<feature type="compositionally biased region" description="Pro residues" evidence="8">
    <location>
        <begin position="447"/>
        <end position="465"/>
    </location>
</feature>
<protein>
    <recommendedName>
        <fullName evidence="7">Coronin</fullName>
    </recommendedName>
</protein>
<dbReference type="GO" id="GO:0051015">
    <property type="term" value="F:actin filament binding"/>
    <property type="evidence" value="ECO:0007669"/>
    <property type="project" value="TreeGrafter"/>
</dbReference>
<keyword evidence="4" id="KW-0175">Coiled coil</keyword>
<feature type="compositionally biased region" description="Low complexity" evidence="8">
    <location>
        <begin position="427"/>
        <end position="446"/>
    </location>
</feature>
<evidence type="ECO:0000256" key="2">
    <source>
        <dbReference type="ARBA" id="ARBA00022574"/>
    </source>
</evidence>
<evidence type="ECO:0000259" key="9">
    <source>
        <dbReference type="SMART" id="SM01166"/>
    </source>
</evidence>
<dbReference type="InterPro" id="IPR015943">
    <property type="entry name" value="WD40/YVTN_repeat-like_dom_sf"/>
</dbReference>
<proteinExistence type="inferred from homology"/>
<keyword evidence="2 6" id="KW-0853">WD repeat</keyword>
<evidence type="ECO:0000256" key="6">
    <source>
        <dbReference type="PROSITE-ProRule" id="PRU00221"/>
    </source>
</evidence>
<dbReference type="Pfam" id="PF08953">
    <property type="entry name" value="DUF1899"/>
    <property type="match status" value="1"/>
</dbReference>
<dbReference type="GO" id="GO:0007015">
    <property type="term" value="P:actin filament organization"/>
    <property type="evidence" value="ECO:0007669"/>
    <property type="project" value="TreeGrafter"/>
</dbReference>
<dbReference type="SMART" id="SM01166">
    <property type="entry name" value="DUF1899"/>
    <property type="match status" value="1"/>
</dbReference>
<dbReference type="SMART" id="SM00320">
    <property type="entry name" value="WD40"/>
    <property type="match status" value="4"/>
</dbReference>
<dbReference type="PANTHER" id="PTHR10856">
    <property type="entry name" value="CORONIN"/>
    <property type="match status" value="1"/>
</dbReference>
<keyword evidence="5" id="KW-0009">Actin-binding</keyword>
<evidence type="ECO:0000256" key="8">
    <source>
        <dbReference type="SAM" id="MobiDB-lite"/>
    </source>
</evidence>
<dbReference type="Proteomes" id="UP000217199">
    <property type="component" value="Unassembled WGS sequence"/>
</dbReference>
<dbReference type="PANTHER" id="PTHR10856:SF0">
    <property type="entry name" value="CORONIN"/>
    <property type="match status" value="1"/>
</dbReference>
<dbReference type="Pfam" id="PF00400">
    <property type="entry name" value="WD40"/>
    <property type="match status" value="3"/>
</dbReference>
<sequence length="535" mass="57697">MSRFVRASKYRHVYGQVAKRELCIDNVKLTNSAWDTNLLAASGRYLSLNWNASGGGAFAILPLPSPFEPHGLPSKLPDVIPLARGHTAPVLDTDWSPHDDALVASAGDDGQILLWKVEADTFDGWGAEKWVPRDFDPVLRIGASNRRVGQVLFHPTAKHVVAGATGDHVIKLWDIGAPEDSQRVLGGHNDAIQSFAFDFSGNLVATTSRDRKLRVFDVRTGGDAVRITDGHGGVKGARVVWMGNQDRLATTGFSRMSDRQIGLWDTAGLKNIKMTTVDQSSGVLMPFYSDNNILFVAGKGDGNIRYYEYENDALHPLSEFQSNQPQRGMCFLPRRALNVSECEIARAYKVAGSTIEPIAFVVPRKSDSFQSDIYPPALSAEPAMTAGEFFSGKIAPPKLVSLESGAISASEAPYTPISAPAITKSMSTASSLPVPSPALSRTTSAPAPVPAPAPAPAPTPSPAPEPVKKVEEPKILELEEPVSISGNSSNDDSELKEENSRLMEELRDARAQIRNLELQVEGLKANAQKAKAILS</sequence>
<evidence type="ECO:0000256" key="7">
    <source>
        <dbReference type="RuleBase" id="RU280818"/>
    </source>
</evidence>
<dbReference type="OrthoDB" id="1850764at2759"/>
<comment type="similarity">
    <text evidence="1 7">Belongs to the WD repeat coronin family.</text>
</comment>
<feature type="region of interest" description="Disordered" evidence="8">
    <location>
        <begin position="427"/>
        <end position="502"/>
    </location>
</feature>
<dbReference type="Pfam" id="PF16300">
    <property type="entry name" value="WD40_4"/>
    <property type="match status" value="1"/>
</dbReference>
<feature type="compositionally biased region" description="Basic and acidic residues" evidence="8">
    <location>
        <begin position="466"/>
        <end position="477"/>
    </location>
</feature>
<dbReference type="FunFam" id="2.130.10.10:FF:000502">
    <property type="entry name" value="Coronin"/>
    <property type="match status" value="1"/>
</dbReference>
<keyword evidence="11" id="KW-1185">Reference proteome</keyword>
<dbReference type="EMBL" id="NBII01000004">
    <property type="protein sequence ID" value="PAV19341.1"/>
    <property type="molecule type" value="Genomic_DNA"/>
</dbReference>
<dbReference type="STRING" id="2282107.A0A286UIA3"/>
<organism evidence="10 11">
    <name type="scientific">Pyrrhoderma noxium</name>
    <dbReference type="NCBI Taxonomy" id="2282107"/>
    <lineage>
        <taxon>Eukaryota</taxon>
        <taxon>Fungi</taxon>
        <taxon>Dikarya</taxon>
        <taxon>Basidiomycota</taxon>
        <taxon>Agaricomycotina</taxon>
        <taxon>Agaricomycetes</taxon>
        <taxon>Hymenochaetales</taxon>
        <taxon>Hymenochaetaceae</taxon>
        <taxon>Pyrrhoderma</taxon>
    </lineage>
</organism>
<name>A0A286UIA3_9AGAM</name>
<dbReference type="PROSITE" id="PS00678">
    <property type="entry name" value="WD_REPEATS_1"/>
    <property type="match status" value="1"/>
</dbReference>
<gene>
    <name evidence="10" type="ORF">PNOK_0427500</name>
</gene>
<feature type="repeat" description="WD" evidence="6">
    <location>
        <begin position="83"/>
        <end position="118"/>
    </location>
</feature>
<dbReference type="SMART" id="SM01167">
    <property type="entry name" value="DUF1900"/>
    <property type="match status" value="1"/>
</dbReference>
<dbReference type="InParanoid" id="A0A286UIA3"/>
<feature type="repeat" description="WD" evidence="6">
    <location>
        <begin position="185"/>
        <end position="226"/>
    </location>
</feature>
<dbReference type="PROSITE" id="PS50082">
    <property type="entry name" value="WD_REPEATS_2"/>
    <property type="match status" value="2"/>
</dbReference>
<dbReference type="PROSITE" id="PS50294">
    <property type="entry name" value="WD_REPEATS_REGION"/>
    <property type="match status" value="2"/>
</dbReference>
<keyword evidence="3 7" id="KW-0677">Repeat</keyword>
<reference evidence="10 11" key="1">
    <citation type="journal article" date="2017" name="Mol. Ecol.">
        <title>Comparative and population genomic landscape of Phellinus noxius: A hypervariable fungus causing root rot in trees.</title>
        <authorList>
            <person name="Chung C.L."/>
            <person name="Lee T.J."/>
            <person name="Akiba M."/>
            <person name="Lee H.H."/>
            <person name="Kuo T.H."/>
            <person name="Liu D."/>
            <person name="Ke H.M."/>
            <person name="Yokoi T."/>
            <person name="Roa M.B."/>
            <person name="Lu M.J."/>
            <person name="Chang Y.Y."/>
            <person name="Ann P.J."/>
            <person name="Tsai J.N."/>
            <person name="Chen C.Y."/>
            <person name="Tzean S.S."/>
            <person name="Ota Y."/>
            <person name="Hattori T."/>
            <person name="Sahashi N."/>
            <person name="Liou R.F."/>
            <person name="Kikuchi T."/>
            <person name="Tsai I.J."/>
        </authorList>
    </citation>
    <scope>NUCLEOTIDE SEQUENCE [LARGE SCALE GENOMIC DNA]</scope>
    <source>
        <strain evidence="10 11">FFPRI411160</strain>
    </source>
</reference>
<dbReference type="AlphaFoldDB" id="A0A286UIA3"/>
<dbReference type="InterPro" id="IPR015505">
    <property type="entry name" value="Coronin"/>
</dbReference>
<evidence type="ECO:0000256" key="3">
    <source>
        <dbReference type="ARBA" id="ARBA00022737"/>
    </source>
</evidence>
<dbReference type="InterPro" id="IPR019775">
    <property type="entry name" value="WD40_repeat_CS"/>
</dbReference>
<evidence type="ECO:0000313" key="10">
    <source>
        <dbReference type="EMBL" id="PAV19341.1"/>
    </source>
</evidence>
<dbReference type="InterPro" id="IPR001680">
    <property type="entry name" value="WD40_rpt"/>
</dbReference>
<accession>A0A286UIA3</accession>
<feature type="domain" description="DUF1899" evidence="9">
    <location>
        <begin position="3"/>
        <end position="67"/>
    </location>
</feature>
<dbReference type="Gene3D" id="2.130.10.10">
    <property type="entry name" value="YVTN repeat-like/Quinoprotein amine dehydrogenase"/>
    <property type="match status" value="1"/>
</dbReference>
<comment type="caution">
    <text evidence="10">The sequence shown here is derived from an EMBL/GenBank/DDBJ whole genome shotgun (WGS) entry which is preliminary data.</text>
</comment>
<evidence type="ECO:0000313" key="11">
    <source>
        <dbReference type="Proteomes" id="UP000217199"/>
    </source>
</evidence>
<evidence type="ECO:0000256" key="1">
    <source>
        <dbReference type="ARBA" id="ARBA00009482"/>
    </source>
</evidence>
<evidence type="ECO:0000256" key="4">
    <source>
        <dbReference type="ARBA" id="ARBA00023054"/>
    </source>
</evidence>
<dbReference type="FunCoup" id="A0A286UIA3">
    <property type="interactions" value="92"/>
</dbReference>
<dbReference type="InterPro" id="IPR015048">
    <property type="entry name" value="DUF1899"/>
</dbReference>
<evidence type="ECO:0000256" key="5">
    <source>
        <dbReference type="ARBA" id="ARBA00023203"/>
    </source>
</evidence>
<dbReference type="InterPro" id="IPR036322">
    <property type="entry name" value="WD40_repeat_dom_sf"/>
</dbReference>